<keyword evidence="2" id="KW-0812">Transmembrane</keyword>
<dbReference type="AlphaFoldDB" id="A0A445MV55"/>
<evidence type="ECO:0000313" key="4">
    <source>
        <dbReference type="EMBL" id="SPD73323.1"/>
    </source>
</evidence>
<sequence length="322" mass="35314">MLSPTGLVLWVSAHRKKCESGKGMNANISKNQKRPRKYLIELTMKTIVFWLLGSSFIFVWVFLLGVMVGRGYLSFDMMREKFAVIQEKIRGKDTSKSEAIPEPIKDPKLAFYDELSLTKEEAAKISVQRLEAGAALENKPPNETYLPAPVSPALPVEQAPQGQSAHGTPKVPESTPSEMKPKEPEPPMVTDNKPAASGDTAADSKIAAIKKSLFEKQSVPPDKMVKPATKEIQKVNPKDNSSPKKGYLLSVGGFADRTKAISFVRRLSSKGFNASLSNTKKVGRPYYKVTCGPFETEQMADNYKKSLAGNMGIYGVVTRAGN</sequence>
<dbReference type="PROSITE" id="PS51724">
    <property type="entry name" value="SPOR"/>
    <property type="match status" value="1"/>
</dbReference>
<organism evidence="4">
    <name type="scientific">uncultured Desulfobacterium sp</name>
    <dbReference type="NCBI Taxonomy" id="201089"/>
    <lineage>
        <taxon>Bacteria</taxon>
        <taxon>Pseudomonadati</taxon>
        <taxon>Thermodesulfobacteriota</taxon>
        <taxon>Desulfobacteria</taxon>
        <taxon>Desulfobacterales</taxon>
        <taxon>Desulfobacteriaceae</taxon>
        <taxon>Desulfobacterium</taxon>
        <taxon>environmental samples</taxon>
    </lineage>
</organism>
<feature type="transmembrane region" description="Helical" evidence="2">
    <location>
        <begin position="47"/>
        <end position="69"/>
    </location>
</feature>
<proteinExistence type="predicted"/>
<dbReference type="InterPro" id="IPR036680">
    <property type="entry name" value="SPOR-like_sf"/>
</dbReference>
<dbReference type="InterPro" id="IPR007730">
    <property type="entry name" value="SPOR-like_dom"/>
</dbReference>
<evidence type="ECO:0000259" key="3">
    <source>
        <dbReference type="PROSITE" id="PS51724"/>
    </source>
</evidence>
<keyword evidence="2" id="KW-0472">Membrane</keyword>
<feature type="region of interest" description="Disordered" evidence="1">
    <location>
        <begin position="136"/>
        <end position="201"/>
    </location>
</feature>
<accession>A0A445MV55</accession>
<dbReference type="SUPFAM" id="SSF110997">
    <property type="entry name" value="Sporulation related repeat"/>
    <property type="match status" value="1"/>
</dbReference>
<evidence type="ECO:0000256" key="2">
    <source>
        <dbReference type="SAM" id="Phobius"/>
    </source>
</evidence>
<evidence type="ECO:0000256" key="1">
    <source>
        <dbReference type="SAM" id="MobiDB-lite"/>
    </source>
</evidence>
<gene>
    <name evidence="4" type="ORF">PITCH_A1800009</name>
</gene>
<protein>
    <recommendedName>
        <fullName evidence="3">SPOR domain-containing protein</fullName>
    </recommendedName>
</protein>
<dbReference type="GO" id="GO:0042834">
    <property type="term" value="F:peptidoglycan binding"/>
    <property type="evidence" value="ECO:0007669"/>
    <property type="project" value="InterPro"/>
</dbReference>
<feature type="domain" description="SPOR" evidence="3">
    <location>
        <begin position="241"/>
        <end position="320"/>
    </location>
</feature>
<keyword evidence="2" id="KW-1133">Transmembrane helix</keyword>
<name>A0A445MV55_9BACT</name>
<dbReference type="EMBL" id="OJIN01000091">
    <property type="protein sequence ID" value="SPD73323.1"/>
    <property type="molecule type" value="Genomic_DNA"/>
</dbReference>
<dbReference type="Gene3D" id="3.30.70.1070">
    <property type="entry name" value="Sporulation related repeat"/>
    <property type="match status" value="1"/>
</dbReference>
<dbReference type="Pfam" id="PF05036">
    <property type="entry name" value="SPOR"/>
    <property type="match status" value="1"/>
</dbReference>
<reference evidence="4" key="1">
    <citation type="submission" date="2018-01" db="EMBL/GenBank/DDBJ databases">
        <authorList>
            <person name="Regsiter A."/>
            <person name="William W."/>
        </authorList>
    </citation>
    <scope>NUCLEOTIDE SEQUENCE</scope>
    <source>
        <strain evidence="4">TRIP AH-1</strain>
    </source>
</reference>